<feature type="non-terminal residue" evidence="1">
    <location>
        <position position="1"/>
    </location>
</feature>
<proteinExistence type="predicted"/>
<accession>A0A815T2T7</accession>
<dbReference type="Proteomes" id="UP000681722">
    <property type="component" value="Unassembled WGS sequence"/>
</dbReference>
<keyword evidence="3" id="KW-1185">Reference proteome</keyword>
<dbReference type="Proteomes" id="UP000663829">
    <property type="component" value="Unassembled WGS sequence"/>
</dbReference>
<comment type="caution">
    <text evidence="1">The sequence shown here is derived from an EMBL/GenBank/DDBJ whole genome shotgun (WGS) entry which is preliminary data.</text>
</comment>
<evidence type="ECO:0000313" key="1">
    <source>
        <dbReference type="EMBL" id="CAF1500858.1"/>
    </source>
</evidence>
<evidence type="ECO:0000313" key="3">
    <source>
        <dbReference type="Proteomes" id="UP000663829"/>
    </source>
</evidence>
<dbReference type="EMBL" id="CAJNOQ010022421">
    <property type="protein sequence ID" value="CAF1500858.1"/>
    <property type="molecule type" value="Genomic_DNA"/>
</dbReference>
<dbReference type="AlphaFoldDB" id="A0A815T2T7"/>
<evidence type="ECO:0000313" key="2">
    <source>
        <dbReference type="EMBL" id="CAF4362527.1"/>
    </source>
</evidence>
<gene>
    <name evidence="1" type="ORF">GPM918_LOCUS36672</name>
    <name evidence="2" type="ORF">SRO942_LOCUS37417</name>
</gene>
<reference evidence="1" key="1">
    <citation type="submission" date="2021-02" db="EMBL/GenBank/DDBJ databases">
        <authorList>
            <person name="Nowell W R."/>
        </authorList>
    </citation>
    <scope>NUCLEOTIDE SEQUENCE</scope>
</reference>
<name>A0A815T2T7_9BILA</name>
<organism evidence="1 3">
    <name type="scientific">Didymodactylos carnosus</name>
    <dbReference type="NCBI Taxonomy" id="1234261"/>
    <lineage>
        <taxon>Eukaryota</taxon>
        <taxon>Metazoa</taxon>
        <taxon>Spiralia</taxon>
        <taxon>Gnathifera</taxon>
        <taxon>Rotifera</taxon>
        <taxon>Eurotatoria</taxon>
        <taxon>Bdelloidea</taxon>
        <taxon>Philodinida</taxon>
        <taxon>Philodinidae</taxon>
        <taxon>Didymodactylos</taxon>
    </lineage>
</organism>
<dbReference type="EMBL" id="CAJOBC010087933">
    <property type="protein sequence ID" value="CAF4362527.1"/>
    <property type="molecule type" value="Genomic_DNA"/>
</dbReference>
<sequence length="46" mass="4633">MSSTNLGSIRCLCKCCKGNGCIATQVSSNDIGQLCGDGTCNQGTCS</sequence>
<protein>
    <submittedName>
        <fullName evidence="1">Uncharacterized protein</fullName>
    </submittedName>
</protein>